<reference evidence="1 2" key="1">
    <citation type="submission" date="2016-03" db="EMBL/GenBank/DDBJ databases">
        <title>Fine-scale spatial genetic structure of a fungal parasite of coffee scale insects.</title>
        <authorList>
            <person name="Jackson D."/>
            <person name="Zemenick K.A."/>
            <person name="Malloure B."/>
            <person name="Quandt C.A."/>
            <person name="James T.Y."/>
        </authorList>
    </citation>
    <scope>NUCLEOTIDE SEQUENCE [LARGE SCALE GENOMIC DNA]</scope>
    <source>
        <strain evidence="1 2">UM487</strain>
    </source>
</reference>
<dbReference type="AlphaFoldDB" id="A0A179IUW1"/>
<name>A0A179IUW1_CORDF</name>
<dbReference type="Gene3D" id="2.60.120.10">
    <property type="entry name" value="Jelly Rolls"/>
    <property type="match status" value="1"/>
</dbReference>
<gene>
    <name evidence="1" type="ORF">LLEC1_03749</name>
</gene>
<dbReference type="OrthoDB" id="4861105at2759"/>
<comment type="caution">
    <text evidence="1">The sequence shown here is derived from an EMBL/GenBank/DDBJ whole genome shotgun (WGS) entry which is preliminary data.</text>
</comment>
<sequence length="186" mass="20279">MAADERCGTSLSKSGLPSLPLMLQRLPAVPVSGGCACEGDRYPSVDLKMGGLTSHREDASADWRHLWHKTQEALENTPGPHAVFYYKDARGRPFSTTWSAGRAREPFCKLAALAGSGLFSGHTVVIPPSGERMVCHWPGRDTFAVPAWSSVQHFNESRMEPAYLVGFHDGPFIDNLGLRTTTPALK</sequence>
<evidence type="ECO:0000313" key="1">
    <source>
        <dbReference type="EMBL" id="OAR05829.1"/>
    </source>
</evidence>
<dbReference type="InterPro" id="IPR014710">
    <property type="entry name" value="RmlC-like_jellyroll"/>
</dbReference>
<accession>A0A179IUW1</accession>
<protein>
    <submittedName>
        <fullName evidence="1">Uncharacterized protein</fullName>
    </submittedName>
</protein>
<proteinExistence type="predicted"/>
<dbReference type="EMBL" id="LUKN01000080">
    <property type="protein sequence ID" value="OAR05829.1"/>
    <property type="molecule type" value="Genomic_DNA"/>
</dbReference>
<dbReference type="SUPFAM" id="SSF51182">
    <property type="entry name" value="RmlC-like cupins"/>
    <property type="match status" value="1"/>
</dbReference>
<organism evidence="1 2">
    <name type="scientific">Cordyceps confragosa</name>
    <name type="common">Lecanicillium lecanii</name>
    <dbReference type="NCBI Taxonomy" id="2714763"/>
    <lineage>
        <taxon>Eukaryota</taxon>
        <taxon>Fungi</taxon>
        <taxon>Dikarya</taxon>
        <taxon>Ascomycota</taxon>
        <taxon>Pezizomycotina</taxon>
        <taxon>Sordariomycetes</taxon>
        <taxon>Hypocreomycetidae</taxon>
        <taxon>Hypocreales</taxon>
        <taxon>Cordycipitaceae</taxon>
        <taxon>Akanthomyces</taxon>
    </lineage>
</organism>
<evidence type="ECO:0000313" key="2">
    <source>
        <dbReference type="Proteomes" id="UP000243081"/>
    </source>
</evidence>
<keyword evidence="2" id="KW-1185">Reference proteome</keyword>
<dbReference type="InterPro" id="IPR011051">
    <property type="entry name" value="RmlC_Cupin_sf"/>
</dbReference>
<dbReference type="Proteomes" id="UP000243081">
    <property type="component" value="Unassembled WGS sequence"/>
</dbReference>